<dbReference type="Pfam" id="PF02836">
    <property type="entry name" value="Glyco_hydro_2_C"/>
    <property type="match status" value="1"/>
</dbReference>
<dbReference type="RefSeq" id="WP_073006440.1">
    <property type="nucleotide sequence ID" value="NZ_FQZO01000003.1"/>
</dbReference>
<organism evidence="7 8">
    <name type="scientific">Clostridium amylolyticum</name>
    <dbReference type="NCBI Taxonomy" id="1121298"/>
    <lineage>
        <taxon>Bacteria</taxon>
        <taxon>Bacillati</taxon>
        <taxon>Bacillota</taxon>
        <taxon>Clostridia</taxon>
        <taxon>Eubacteriales</taxon>
        <taxon>Clostridiaceae</taxon>
        <taxon>Clostridium</taxon>
    </lineage>
</organism>
<dbReference type="InterPro" id="IPR008979">
    <property type="entry name" value="Galactose-bd-like_sf"/>
</dbReference>
<dbReference type="Pfam" id="PF00703">
    <property type="entry name" value="Glyco_hydro_2"/>
    <property type="match status" value="1"/>
</dbReference>
<dbReference type="InterPro" id="IPR006102">
    <property type="entry name" value="Ig-like_GH2"/>
</dbReference>
<gene>
    <name evidence="7" type="ORF">SAMN05444401_2201</name>
</gene>
<name>A0A1M6GQB9_9CLOT</name>
<dbReference type="Gene3D" id="2.60.120.260">
    <property type="entry name" value="Galactose-binding domain-like"/>
    <property type="match status" value="1"/>
</dbReference>
<proteinExistence type="inferred from homology"/>
<keyword evidence="8" id="KW-1185">Reference proteome</keyword>
<dbReference type="SUPFAM" id="SSF51445">
    <property type="entry name" value="(Trans)glycosidases"/>
    <property type="match status" value="1"/>
</dbReference>
<dbReference type="InterPro" id="IPR017853">
    <property type="entry name" value="GH"/>
</dbReference>
<feature type="domain" description="Glycoside hydrolase family 2 immunoglobulin-like beta-sandwich" evidence="4">
    <location>
        <begin position="169"/>
        <end position="262"/>
    </location>
</feature>
<dbReference type="PANTHER" id="PTHR42732:SF1">
    <property type="entry name" value="BETA-MANNOSIDASE"/>
    <property type="match status" value="1"/>
</dbReference>
<dbReference type="PANTHER" id="PTHR42732">
    <property type="entry name" value="BETA-GALACTOSIDASE"/>
    <property type="match status" value="1"/>
</dbReference>
<reference evidence="7 8" key="1">
    <citation type="submission" date="2016-11" db="EMBL/GenBank/DDBJ databases">
        <authorList>
            <person name="Jaros S."/>
            <person name="Januszkiewicz K."/>
            <person name="Wedrychowicz H."/>
        </authorList>
    </citation>
    <scope>NUCLEOTIDE SEQUENCE [LARGE SCALE GENOMIC DNA]</scope>
    <source>
        <strain evidence="7 8">DSM 21864</strain>
    </source>
</reference>
<dbReference type="InterPro" id="IPR013783">
    <property type="entry name" value="Ig-like_fold"/>
</dbReference>
<sequence>MKNISLNGQWNIFFDGEKNINEKNYFQGEKKISIVPEAVEKILEDRIFSGPFFYEKEIFIEEVNNNNCYLLEFLGVSYYCEVYLNGNYIQSHEGIWDNFKVDITEYLQAGGNKVLVKVIKPDFNKDSKYFYRSVLFGFIPDISIPFGGIWKDVNLLVRGKNYFNEVNYKFDVDNKCIIIDSKLNSVDDGEHNDINLEVEIGTPEGGVITKHMTYSENIVLAMDNIKVWSPDKPYLYTVKIKLLKDECNGETQDYKEIRAGFRKVELRDGEIHLNDEKFYMRGILHWGAYPEKFTPTPSYEEVKAELLKVKSLGFNTIKHCLYFPPAYYYELCDELGIVTWQEMPLWLPYKNSYLLNRIYTEYPKMLNYFMHYPSVSLVSLSCELDATISSNVLNDLYKMVKSMDKDMIICDNSGSGECFEGVTNSESDIYDYHFYAELYNLDGLINEFTRSYRPLRPWIFGEYNDCDTFRTIEDIKKHSDYELWWLNPDERKNLLRMTHKGFNSDLPIYHQEEIIAKYGIQEEVKAIKEISYQQSYMMRKYILELTRSYKEIKGYNITAIRDVSITTSGIFDDNMESKFSAEEFSKINGDIVVALSKNLTRIWDNGTDRFLNQDLYNYFSEGNLIGKLVVSNRKNKDLEGKYTVTLKDDKEVYFTYEDKLNIDKNVTTQLAELNIKLPKVEETRRLKLCVNLVYKDESYENHWDIWVYNDSFSDKLIYLFDNTNALEGIEESFRVKRVLGLEDLYQLNSGDLLVTTYFDKGIEALGDRGVNILYYQKGEGYFPLTYNPFFREGIKKIFSHSITNTLNHLGYGGYQLYGVGTDRYYDKLQLEEIIGKYNPIIRRYDARKFKAGDYIFEYKKNKGTIIATTLNLDGGKGSQPYNFKYNIMAQYLLNSIIEYLK</sequence>
<feature type="domain" description="Glycosyl hydrolases family 2 sugar binding" evidence="6">
    <location>
        <begin position="50"/>
        <end position="156"/>
    </location>
</feature>
<accession>A0A1M6GQB9</accession>
<dbReference type="STRING" id="1121298.SAMN05444401_2201"/>
<evidence type="ECO:0000256" key="3">
    <source>
        <dbReference type="ARBA" id="ARBA00023295"/>
    </source>
</evidence>
<evidence type="ECO:0000256" key="2">
    <source>
        <dbReference type="ARBA" id="ARBA00022801"/>
    </source>
</evidence>
<evidence type="ECO:0000259" key="5">
    <source>
        <dbReference type="Pfam" id="PF02836"/>
    </source>
</evidence>
<dbReference type="GO" id="GO:0004553">
    <property type="term" value="F:hydrolase activity, hydrolyzing O-glycosyl compounds"/>
    <property type="evidence" value="ECO:0007669"/>
    <property type="project" value="InterPro"/>
</dbReference>
<dbReference type="InterPro" id="IPR036156">
    <property type="entry name" value="Beta-gal/glucu_dom_sf"/>
</dbReference>
<dbReference type="GO" id="GO:0005975">
    <property type="term" value="P:carbohydrate metabolic process"/>
    <property type="evidence" value="ECO:0007669"/>
    <property type="project" value="InterPro"/>
</dbReference>
<dbReference type="InterPro" id="IPR006103">
    <property type="entry name" value="Glyco_hydro_2_cat"/>
</dbReference>
<evidence type="ECO:0000259" key="6">
    <source>
        <dbReference type="Pfam" id="PF02837"/>
    </source>
</evidence>
<feature type="domain" description="Glycoside hydrolase family 2 catalytic" evidence="5">
    <location>
        <begin position="264"/>
        <end position="464"/>
    </location>
</feature>
<evidence type="ECO:0000256" key="1">
    <source>
        <dbReference type="ARBA" id="ARBA00007401"/>
    </source>
</evidence>
<dbReference type="SUPFAM" id="SSF49303">
    <property type="entry name" value="beta-Galactosidase/glucuronidase domain"/>
    <property type="match status" value="1"/>
</dbReference>
<dbReference type="Gene3D" id="3.20.20.80">
    <property type="entry name" value="Glycosidases"/>
    <property type="match status" value="1"/>
</dbReference>
<protein>
    <submittedName>
        <fullName evidence="7">Glycosyl hydrolases family 2, TIM barrel domain</fullName>
    </submittedName>
</protein>
<comment type="similarity">
    <text evidence="1">Belongs to the glycosyl hydrolase 2 family.</text>
</comment>
<dbReference type="EMBL" id="FQZO01000003">
    <property type="protein sequence ID" value="SHJ12174.1"/>
    <property type="molecule type" value="Genomic_DNA"/>
</dbReference>
<dbReference type="Gene3D" id="2.60.40.10">
    <property type="entry name" value="Immunoglobulins"/>
    <property type="match status" value="1"/>
</dbReference>
<dbReference type="AlphaFoldDB" id="A0A1M6GQB9"/>
<keyword evidence="2 7" id="KW-0378">Hydrolase</keyword>
<dbReference type="Proteomes" id="UP000184080">
    <property type="component" value="Unassembled WGS sequence"/>
</dbReference>
<dbReference type="Pfam" id="PF02837">
    <property type="entry name" value="Glyco_hydro_2_N"/>
    <property type="match status" value="1"/>
</dbReference>
<dbReference type="InterPro" id="IPR051913">
    <property type="entry name" value="GH2_Domain-Containing"/>
</dbReference>
<dbReference type="SUPFAM" id="SSF49785">
    <property type="entry name" value="Galactose-binding domain-like"/>
    <property type="match status" value="1"/>
</dbReference>
<keyword evidence="3" id="KW-0326">Glycosidase</keyword>
<evidence type="ECO:0000313" key="8">
    <source>
        <dbReference type="Proteomes" id="UP000184080"/>
    </source>
</evidence>
<dbReference type="InterPro" id="IPR006104">
    <property type="entry name" value="Glyco_hydro_2_N"/>
</dbReference>
<evidence type="ECO:0000313" key="7">
    <source>
        <dbReference type="EMBL" id="SHJ12174.1"/>
    </source>
</evidence>
<evidence type="ECO:0000259" key="4">
    <source>
        <dbReference type="Pfam" id="PF00703"/>
    </source>
</evidence>